<dbReference type="Gene3D" id="2.170.15.10">
    <property type="entry name" value="Proaerolysin, chain A, domain 3"/>
    <property type="match status" value="1"/>
</dbReference>
<keyword evidence="3" id="KW-1185">Reference proteome</keyword>
<dbReference type="GeneTree" id="ENSGT00400000024875"/>
<dbReference type="InParanoid" id="A0A3Q1I4S7"/>
<feature type="signal peptide" evidence="1">
    <location>
        <begin position="1"/>
        <end position="19"/>
    </location>
</feature>
<reference evidence="2" key="3">
    <citation type="submission" date="2025-09" db="UniProtKB">
        <authorList>
            <consortium name="Ensembl"/>
        </authorList>
    </citation>
    <scope>IDENTIFICATION</scope>
</reference>
<dbReference type="Proteomes" id="UP000265040">
    <property type="component" value="Chromosome 9"/>
</dbReference>
<proteinExistence type="predicted"/>
<dbReference type="CDD" id="cd20220">
    <property type="entry name" value="PFM_natterin-3-like"/>
    <property type="match status" value="1"/>
</dbReference>
<dbReference type="Pfam" id="PF11901">
    <property type="entry name" value="DM9"/>
    <property type="match status" value="1"/>
</dbReference>
<dbReference type="Ensembl" id="ENSATET00000014851.2">
    <property type="protein sequence ID" value="ENSATEP00000014619.2"/>
    <property type="gene ID" value="ENSATEG00000010063.2"/>
</dbReference>
<dbReference type="SUPFAM" id="SSF56973">
    <property type="entry name" value="Aerolisin/ETX pore-forming domain"/>
    <property type="match status" value="1"/>
</dbReference>
<dbReference type="PANTHER" id="PTHR31649:SF1">
    <property type="entry name" value="FARNESOIC ACID O-METHYL TRANSFERASE DOMAIN-CONTAINING PROTEIN"/>
    <property type="match status" value="1"/>
</dbReference>
<dbReference type="SMART" id="SM00696">
    <property type="entry name" value="DM9"/>
    <property type="match status" value="1"/>
</dbReference>
<reference evidence="2" key="2">
    <citation type="submission" date="2025-08" db="UniProtKB">
        <authorList>
            <consortium name="Ensembl"/>
        </authorList>
    </citation>
    <scope>IDENTIFICATION</scope>
</reference>
<dbReference type="OrthoDB" id="1925699at2759"/>
<sequence>MKLSMLLLALLDLRSPYLSFPNLKNTNLLWQNWRGSLPNGAVGIHNSYTGRRDYVCKYGCEAGFYSPSLGPHCRYAYSGKEKLGSPFSILVNSNNFELLEWKEGSYGSVPQNSINTCSGINVYIGKNNYGLGKVVPQHKEFFLPYKGKEYWYKHYQVLTLNKGISKEQIYDVKYKTDGVEIISYPPETMRKSTNEVQHRWDTSFSITAGVKSSITAKIPIIGSTGIEFSTETTKQFSKGTTVVESHSHSVSLKQDVPPNHTCAVSMLGYKYKADIPFTARLKRTYSNGKTTWKLITGTYDSVEVGEVRAVVDRCEPIPDAKPFSTVRATANV</sequence>
<feature type="chain" id="PRO_5031276765" description="Natterin-4" evidence="1">
    <location>
        <begin position="20"/>
        <end position="332"/>
    </location>
</feature>
<name>A0A3Q1I4S7_ANATE</name>
<evidence type="ECO:0008006" key="4">
    <source>
        <dbReference type="Google" id="ProtNLM"/>
    </source>
</evidence>
<reference evidence="2" key="1">
    <citation type="submission" date="2021-04" db="EMBL/GenBank/DDBJ databases">
        <authorList>
            <consortium name="Wellcome Sanger Institute Data Sharing"/>
        </authorList>
    </citation>
    <scope>NUCLEOTIDE SEQUENCE [LARGE SCALE GENOMIC DNA]</scope>
</reference>
<evidence type="ECO:0000313" key="3">
    <source>
        <dbReference type="Proteomes" id="UP000265040"/>
    </source>
</evidence>
<keyword evidence="1" id="KW-0732">Signal</keyword>
<organism evidence="2 3">
    <name type="scientific">Anabas testudineus</name>
    <name type="common">Climbing perch</name>
    <name type="synonym">Anthias testudineus</name>
    <dbReference type="NCBI Taxonomy" id="64144"/>
    <lineage>
        <taxon>Eukaryota</taxon>
        <taxon>Metazoa</taxon>
        <taxon>Chordata</taxon>
        <taxon>Craniata</taxon>
        <taxon>Vertebrata</taxon>
        <taxon>Euteleostomi</taxon>
        <taxon>Actinopterygii</taxon>
        <taxon>Neopterygii</taxon>
        <taxon>Teleostei</taxon>
        <taxon>Neoteleostei</taxon>
        <taxon>Acanthomorphata</taxon>
        <taxon>Anabantaria</taxon>
        <taxon>Anabantiformes</taxon>
        <taxon>Anabantoidei</taxon>
        <taxon>Anabantidae</taxon>
        <taxon>Anabas</taxon>
    </lineage>
</organism>
<dbReference type="InterPro" id="IPR006616">
    <property type="entry name" value="DM9_repeat"/>
</dbReference>
<protein>
    <recommendedName>
        <fullName evidence="4">Natterin-4</fullName>
    </recommendedName>
</protein>
<dbReference type="PANTHER" id="PTHR31649">
    <property type="entry name" value="AGAP009604-PA"/>
    <property type="match status" value="1"/>
</dbReference>
<accession>A0A3Q1I4S7</accession>
<dbReference type="AlphaFoldDB" id="A0A3Q1I4S7"/>
<evidence type="ECO:0000313" key="2">
    <source>
        <dbReference type="Ensembl" id="ENSATEP00000014619.2"/>
    </source>
</evidence>
<evidence type="ECO:0000256" key="1">
    <source>
        <dbReference type="SAM" id="SignalP"/>
    </source>
</evidence>